<evidence type="ECO:0000256" key="2">
    <source>
        <dbReference type="ARBA" id="ARBA00012934"/>
    </source>
</evidence>
<dbReference type="NCBIfam" id="NF009671">
    <property type="entry name" value="PRK13192.1"/>
    <property type="match status" value="1"/>
</dbReference>
<dbReference type="Pfam" id="PF00699">
    <property type="entry name" value="Urease_beta"/>
    <property type="match status" value="1"/>
</dbReference>
<reference evidence="5 6" key="1">
    <citation type="submission" date="2020-04" db="EMBL/GenBank/DDBJ databases">
        <title>Flammeovirga sp. SR4, a novel species isolated from seawater.</title>
        <authorList>
            <person name="Wang X."/>
        </authorList>
    </citation>
    <scope>NUCLEOTIDE SEQUENCE [LARGE SCALE GENOMIC DNA]</scope>
    <source>
        <strain evidence="5 6">ATCC 23126</strain>
    </source>
</reference>
<dbReference type="RefSeq" id="WP_169659222.1">
    <property type="nucleotide sequence ID" value="NZ_JABANE010000082.1"/>
</dbReference>
<dbReference type="PIRSF" id="PIRSF001225">
    <property type="entry name" value="Urease_gammabeta"/>
    <property type="match status" value="1"/>
</dbReference>
<dbReference type="CDD" id="cd00390">
    <property type="entry name" value="Urease_gamma"/>
    <property type="match status" value="1"/>
</dbReference>
<evidence type="ECO:0000256" key="3">
    <source>
        <dbReference type="ARBA" id="ARBA00022801"/>
    </source>
</evidence>
<dbReference type="FunFam" id="3.30.280.10:FF:000001">
    <property type="entry name" value="Urease subunit alpha"/>
    <property type="match status" value="1"/>
</dbReference>
<evidence type="ECO:0000256" key="1">
    <source>
        <dbReference type="ARBA" id="ARBA00004897"/>
    </source>
</evidence>
<dbReference type="CDD" id="cd00407">
    <property type="entry name" value="Urease_beta"/>
    <property type="match status" value="1"/>
</dbReference>
<dbReference type="NCBIfam" id="TIGR00193">
    <property type="entry name" value="urease_gam"/>
    <property type="match status" value="1"/>
</dbReference>
<organism evidence="5 6">
    <name type="scientific">Flammeovirga aprica JL-4</name>
    <dbReference type="NCBI Taxonomy" id="694437"/>
    <lineage>
        <taxon>Bacteria</taxon>
        <taxon>Pseudomonadati</taxon>
        <taxon>Bacteroidota</taxon>
        <taxon>Cytophagia</taxon>
        <taxon>Cytophagales</taxon>
        <taxon>Flammeovirgaceae</taxon>
        <taxon>Flammeovirga</taxon>
    </lineage>
</organism>
<dbReference type="Pfam" id="PF00547">
    <property type="entry name" value="Urease_gamma"/>
    <property type="match status" value="1"/>
</dbReference>
<dbReference type="InterPro" id="IPR002026">
    <property type="entry name" value="Urease_gamma/gamma-beta_su"/>
</dbReference>
<dbReference type="Gene3D" id="2.10.150.10">
    <property type="entry name" value="Urease, beta subunit"/>
    <property type="match status" value="1"/>
</dbReference>
<dbReference type="InterPro" id="IPR002019">
    <property type="entry name" value="Urease_beta-like"/>
</dbReference>
<dbReference type="GO" id="GO:0035550">
    <property type="term" value="C:urease complex"/>
    <property type="evidence" value="ECO:0007669"/>
    <property type="project" value="InterPro"/>
</dbReference>
<dbReference type="SUPFAM" id="SSF51278">
    <property type="entry name" value="Urease, beta-subunit"/>
    <property type="match status" value="1"/>
</dbReference>
<dbReference type="InterPro" id="IPR008223">
    <property type="entry name" value="Urease_gamma-beta_su"/>
</dbReference>
<dbReference type="SUPFAM" id="SSF54111">
    <property type="entry name" value="Urease, gamma-subunit"/>
    <property type="match status" value="1"/>
</dbReference>
<dbReference type="GO" id="GO:0016151">
    <property type="term" value="F:nickel cation binding"/>
    <property type="evidence" value="ECO:0007669"/>
    <property type="project" value="InterPro"/>
</dbReference>
<keyword evidence="3 5" id="KW-0378">Hydrolase</keyword>
<protein>
    <recommendedName>
        <fullName evidence="2">urease</fullName>
        <ecNumber evidence="2">3.5.1.5</ecNumber>
    </recommendedName>
</protein>
<comment type="caution">
    <text evidence="5">The sequence shown here is derived from an EMBL/GenBank/DDBJ whole genome shotgun (WGS) entry which is preliminary data.</text>
</comment>
<dbReference type="NCBIfam" id="NF009682">
    <property type="entry name" value="PRK13203.1"/>
    <property type="match status" value="1"/>
</dbReference>
<dbReference type="InterPro" id="IPR036461">
    <property type="entry name" value="Urease_betasu_sf"/>
</dbReference>
<dbReference type="NCBIfam" id="TIGR00192">
    <property type="entry name" value="urease_beta"/>
    <property type="match status" value="1"/>
</dbReference>
<name>A0A7X9RYA4_9BACT</name>
<dbReference type="PANTHER" id="PTHR33569:SF1">
    <property type="entry name" value="UREASE"/>
    <property type="match status" value="1"/>
</dbReference>
<dbReference type="PANTHER" id="PTHR33569">
    <property type="entry name" value="UREASE"/>
    <property type="match status" value="1"/>
</dbReference>
<evidence type="ECO:0000313" key="6">
    <source>
        <dbReference type="Proteomes" id="UP000576082"/>
    </source>
</evidence>
<dbReference type="Proteomes" id="UP000576082">
    <property type="component" value="Unassembled WGS sequence"/>
</dbReference>
<evidence type="ECO:0000313" key="5">
    <source>
        <dbReference type="EMBL" id="NME70998.1"/>
    </source>
</evidence>
<sequence>MHLSPKEIDKLMLHNAGVVAQKRYARGVLLNYPESVALISTQLLEFIREGASVAELMDRGKKILGIDDVMPGVEKMLHEVQIEGTFMDGTKLVTVHSPICDENLDNDWALYGSGLTKSKTKIEMDNVSNPLPGKKELGEGVIILNENRKTITLDVTNMGDRPVQVGSHYNFIDANIQLSFDRMASLGYRFNIPAGTAIRFEPGENKKVELVEIAGQKIIYGGNNIVNGPVDQVTEEEIKERLAKTV</sequence>
<gene>
    <name evidence="5" type="primary">ureA</name>
    <name evidence="5" type="ORF">HHU12_23725</name>
</gene>
<comment type="catalytic activity">
    <reaction evidence="4">
        <text>urea + 2 H2O + H(+) = hydrogencarbonate + 2 NH4(+)</text>
        <dbReference type="Rhea" id="RHEA:20557"/>
        <dbReference type="ChEBI" id="CHEBI:15377"/>
        <dbReference type="ChEBI" id="CHEBI:15378"/>
        <dbReference type="ChEBI" id="CHEBI:16199"/>
        <dbReference type="ChEBI" id="CHEBI:17544"/>
        <dbReference type="ChEBI" id="CHEBI:28938"/>
        <dbReference type="EC" id="3.5.1.5"/>
    </reaction>
</comment>
<dbReference type="InterPro" id="IPR036463">
    <property type="entry name" value="Urease_gamma_sf"/>
</dbReference>
<dbReference type="GO" id="GO:0009039">
    <property type="term" value="F:urease activity"/>
    <property type="evidence" value="ECO:0007669"/>
    <property type="project" value="UniProtKB-EC"/>
</dbReference>
<accession>A0A7X9RYA4</accession>
<dbReference type="Gene3D" id="3.30.280.10">
    <property type="entry name" value="Urease, gamma-like subunit"/>
    <property type="match status" value="1"/>
</dbReference>
<dbReference type="NCBIfam" id="NF009712">
    <property type="entry name" value="PRK13241.1"/>
    <property type="match status" value="1"/>
</dbReference>
<comment type="pathway">
    <text evidence="1">Nitrogen metabolism; urea degradation; CO(2) and NH(3) from urea (urease route): step 1/1.</text>
</comment>
<dbReference type="UniPathway" id="UPA00258">
    <property type="reaction ID" value="UER00370"/>
</dbReference>
<keyword evidence="6" id="KW-1185">Reference proteome</keyword>
<dbReference type="EMBL" id="JABANE010000082">
    <property type="protein sequence ID" value="NME70998.1"/>
    <property type="molecule type" value="Genomic_DNA"/>
</dbReference>
<proteinExistence type="predicted"/>
<dbReference type="GO" id="GO:0043419">
    <property type="term" value="P:urea catabolic process"/>
    <property type="evidence" value="ECO:0007669"/>
    <property type="project" value="UniProtKB-UniPathway"/>
</dbReference>
<dbReference type="InterPro" id="IPR050069">
    <property type="entry name" value="Urease_subunit"/>
</dbReference>
<evidence type="ECO:0000256" key="4">
    <source>
        <dbReference type="ARBA" id="ARBA00047778"/>
    </source>
</evidence>
<dbReference type="AlphaFoldDB" id="A0A7X9RYA4"/>
<dbReference type="EC" id="3.5.1.5" evidence="2"/>